<evidence type="ECO:0000313" key="2">
    <source>
        <dbReference type="EMBL" id="VDO77717.1"/>
    </source>
</evidence>
<evidence type="ECO:0000256" key="1">
    <source>
        <dbReference type="SAM" id="MobiDB-lite"/>
    </source>
</evidence>
<dbReference type="AlphaFoldDB" id="A0A183JJM9"/>
<dbReference type="WBParaSite" id="SCUD_0000290601-mRNA-1">
    <property type="protein sequence ID" value="SCUD_0000290601-mRNA-1"/>
    <property type="gene ID" value="SCUD_0000290601"/>
</dbReference>
<name>A0A183JJM9_9TREM</name>
<accession>A0A183JJM9</accession>
<reference evidence="2 3" key="2">
    <citation type="submission" date="2018-11" db="EMBL/GenBank/DDBJ databases">
        <authorList>
            <consortium name="Pathogen Informatics"/>
        </authorList>
    </citation>
    <scope>NUCLEOTIDE SEQUENCE [LARGE SCALE GENOMIC DNA]</scope>
    <source>
        <strain evidence="2">Dakar</strain>
        <strain evidence="3">Dakar, Senegal</strain>
    </source>
</reference>
<evidence type="ECO:0000313" key="4">
    <source>
        <dbReference type="WBParaSite" id="SCUD_0000290601-mRNA-1"/>
    </source>
</evidence>
<reference evidence="4" key="1">
    <citation type="submission" date="2016-06" db="UniProtKB">
        <authorList>
            <consortium name="WormBaseParasite"/>
        </authorList>
    </citation>
    <scope>IDENTIFICATION</scope>
</reference>
<organism evidence="4">
    <name type="scientific">Schistosoma curassoni</name>
    <dbReference type="NCBI Taxonomy" id="6186"/>
    <lineage>
        <taxon>Eukaryota</taxon>
        <taxon>Metazoa</taxon>
        <taxon>Spiralia</taxon>
        <taxon>Lophotrochozoa</taxon>
        <taxon>Platyhelminthes</taxon>
        <taxon>Trematoda</taxon>
        <taxon>Digenea</taxon>
        <taxon>Strigeidida</taxon>
        <taxon>Schistosomatoidea</taxon>
        <taxon>Schistosomatidae</taxon>
        <taxon>Schistosoma</taxon>
    </lineage>
</organism>
<protein>
    <submittedName>
        <fullName evidence="2 4">Uncharacterized protein</fullName>
    </submittedName>
</protein>
<feature type="compositionally biased region" description="Polar residues" evidence="1">
    <location>
        <begin position="24"/>
        <end position="38"/>
    </location>
</feature>
<proteinExistence type="predicted"/>
<sequence>MKRPNNVEDCEEQSNIHGNEEIQLGSTENQRTPFNPSWATKARYGRDTDALRTMEDVRTKRTADRVSDHHLVVANLKLKLKKQLTTGKTAA</sequence>
<dbReference type="EMBL" id="UZAK01003021">
    <property type="protein sequence ID" value="VDO77717.1"/>
    <property type="molecule type" value="Genomic_DNA"/>
</dbReference>
<keyword evidence="3" id="KW-1185">Reference proteome</keyword>
<feature type="region of interest" description="Disordered" evidence="1">
    <location>
        <begin position="1"/>
        <end position="40"/>
    </location>
</feature>
<gene>
    <name evidence="2" type="ORF">SCUD_LOCUS2907</name>
</gene>
<evidence type="ECO:0000313" key="3">
    <source>
        <dbReference type="Proteomes" id="UP000279833"/>
    </source>
</evidence>
<dbReference type="Proteomes" id="UP000279833">
    <property type="component" value="Unassembled WGS sequence"/>
</dbReference>